<gene>
    <name evidence="7" type="ORF">A3K90_08570</name>
</gene>
<dbReference type="InterPro" id="IPR016152">
    <property type="entry name" value="PTrfase/Anion_transptr"/>
</dbReference>
<dbReference type="Proteomes" id="UP000076481">
    <property type="component" value="Unassembled WGS sequence"/>
</dbReference>
<evidence type="ECO:0000256" key="2">
    <source>
        <dbReference type="ARBA" id="ARBA00022553"/>
    </source>
</evidence>
<organism evidence="7 8">
    <name type="scientific">Pelodictyon luteolum</name>
    <dbReference type="NCBI Taxonomy" id="1100"/>
    <lineage>
        <taxon>Bacteria</taxon>
        <taxon>Pseudomonadati</taxon>
        <taxon>Chlorobiota</taxon>
        <taxon>Chlorobiia</taxon>
        <taxon>Chlorobiales</taxon>
        <taxon>Chlorobiaceae</taxon>
        <taxon>Chlorobium/Pelodictyon group</taxon>
        <taxon>Pelodictyon</taxon>
    </lineage>
</organism>
<dbReference type="NCBIfam" id="TIGR00848">
    <property type="entry name" value="fruA"/>
    <property type="match status" value="1"/>
</dbReference>
<dbReference type="GO" id="GO:0016020">
    <property type="term" value="C:membrane"/>
    <property type="evidence" value="ECO:0007669"/>
    <property type="project" value="InterPro"/>
</dbReference>
<evidence type="ECO:0000256" key="3">
    <source>
        <dbReference type="ARBA" id="ARBA00022597"/>
    </source>
</evidence>
<dbReference type="PROSITE" id="PS51094">
    <property type="entry name" value="PTS_EIIA_TYPE_2"/>
    <property type="match status" value="1"/>
</dbReference>
<keyword evidence="3 7" id="KW-0762">Sugar transport</keyword>
<dbReference type="RefSeq" id="WP_303682357.1">
    <property type="nucleotide sequence ID" value="NZ_LVWG01000035.1"/>
</dbReference>
<dbReference type="PROSITE" id="PS00372">
    <property type="entry name" value="PTS_EIIA_TYPE_2_HIS"/>
    <property type="match status" value="1"/>
</dbReference>
<dbReference type="GO" id="GO:0008982">
    <property type="term" value="F:protein-N(PI)-phosphohistidine-sugar phosphotransferase activity"/>
    <property type="evidence" value="ECO:0007669"/>
    <property type="project" value="InterPro"/>
</dbReference>
<dbReference type="AlphaFoldDB" id="A0A165L713"/>
<evidence type="ECO:0000256" key="5">
    <source>
        <dbReference type="ARBA" id="ARBA00022683"/>
    </source>
</evidence>
<dbReference type="InterPro" id="IPR051541">
    <property type="entry name" value="PTS_SugarTrans_NitroReg"/>
</dbReference>
<accession>A0A165L713</accession>
<evidence type="ECO:0000256" key="4">
    <source>
        <dbReference type="ARBA" id="ARBA00022679"/>
    </source>
</evidence>
<evidence type="ECO:0000313" key="8">
    <source>
        <dbReference type="Proteomes" id="UP000076481"/>
    </source>
</evidence>
<dbReference type="EMBL" id="LVWG01000035">
    <property type="protein sequence ID" value="KZK73656.1"/>
    <property type="molecule type" value="Genomic_DNA"/>
</dbReference>
<keyword evidence="2" id="KW-0597">Phosphoprotein</keyword>
<evidence type="ECO:0000256" key="1">
    <source>
        <dbReference type="ARBA" id="ARBA00022448"/>
    </source>
</evidence>
<feature type="domain" description="PTS EIIA type-2" evidence="6">
    <location>
        <begin position="5"/>
        <end position="149"/>
    </location>
</feature>
<keyword evidence="1" id="KW-0813">Transport</keyword>
<dbReference type="Gene3D" id="3.40.930.10">
    <property type="entry name" value="Mannitol-specific EII, Chain A"/>
    <property type="match status" value="1"/>
</dbReference>
<dbReference type="PANTHER" id="PTHR47738:SF2">
    <property type="entry name" value="PTS SYSTEM FRUCTOSE-LIKE EIIA COMPONENT"/>
    <property type="match status" value="1"/>
</dbReference>
<dbReference type="InterPro" id="IPR004715">
    <property type="entry name" value="PTS_IIA_fruc"/>
</dbReference>
<evidence type="ECO:0000313" key="7">
    <source>
        <dbReference type="EMBL" id="KZK73656.1"/>
    </source>
</evidence>
<keyword evidence="4" id="KW-0808">Transferase</keyword>
<dbReference type="CDD" id="cd00211">
    <property type="entry name" value="PTS_IIA_fru"/>
    <property type="match status" value="1"/>
</dbReference>
<dbReference type="GO" id="GO:0009401">
    <property type="term" value="P:phosphoenolpyruvate-dependent sugar phosphotransferase system"/>
    <property type="evidence" value="ECO:0007669"/>
    <property type="project" value="UniProtKB-KW"/>
</dbReference>
<comment type="caution">
    <text evidence="7">The sequence shown here is derived from an EMBL/GenBank/DDBJ whole genome shotgun (WGS) entry which is preliminary data.</text>
</comment>
<keyword evidence="5" id="KW-0598">Phosphotransferase system</keyword>
<sequence length="156" mass="17549">MKIESLLSEKYIALNLVLETKEQVIEKMLSIVLEHPGVRDIDRLRADVLKREQEMSTGIGKKIALPHAKTGAVTHPVLAIATLKEDINFDAIDGEPVEIIFLLATPEDMLAEHLKLLGRITRLAGREDVREKICRAGSSTEVLEMFREEEKDLPQI</sequence>
<dbReference type="InterPro" id="IPR002178">
    <property type="entry name" value="PTS_EIIA_type-2_dom"/>
</dbReference>
<name>A0A165L713_PELLU</name>
<protein>
    <submittedName>
        <fullName evidence="7">PTS sugar transporter subunit IIA</fullName>
    </submittedName>
</protein>
<reference evidence="7 8" key="1">
    <citation type="submission" date="2016-03" db="EMBL/GenBank/DDBJ databases">
        <title>Speciation and ecological success in dimly lit waters: horizontal gene transfer in a green sulfur bacteria bloom unveiled by metagenomic assembly.</title>
        <authorList>
            <person name="Llorens-Mares T."/>
            <person name="Liu Z."/>
            <person name="Allen L.Z."/>
            <person name="Rusch D.B."/>
            <person name="Craig M.T."/>
            <person name="Dupont C.L."/>
            <person name="Bryant D.A."/>
            <person name="Casamayor E.O."/>
        </authorList>
    </citation>
    <scope>NUCLEOTIDE SEQUENCE [LARGE SCALE GENOMIC DNA]</scope>
    <source>
        <strain evidence="7">CIII</strain>
    </source>
</reference>
<evidence type="ECO:0000259" key="6">
    <source>
        <dbReference type="PROSITE" id="PS51094"/>
    </source>
</evidence>
<proteinExistence type="predicted"/>
<dbReference type="Pfam" id="PF00359">
    <property type="entry name" value="PTS_EIIA_2"/>
    <property type="match status" value="1"/>
</dbReference>
<dbReference type="SUPFAM" id="SSF55804">
    <property type="entry name" value="Phoshotransferase/anion transport protein"/>
    <property type="match status" value="1"/>
</dbReference>
<dbReference type="PANTHER" id="PTHR47738">
    <property type="entry name" value="PTS SYSTEM FRUCTOSE-LIKE EIIA COMPONENT-RELATED"/>
    <property type="match status" value="1"/>
</dbReference>